<keyword evidence="3 6" id="KW-0812">Transmembrane</keyword>
<evidence type="ECO:0000256" key="4">
    <source>
        <dbReference type="ARBA" id="ARBA00022989"/>
    </source>
</evidence>
<evidence type="ECO:0000313" key="8">
    <source>
        <dbReference type="Proteomes" id="UP000569951"/>
    </source>
</evidence>
<feature type="transmembrane region" description="Helical" evidence="6">
    <location>
        <begin position="63"/>
        <end position="81"/>
    </location>
</feature>
<accession>A0A841I4E5</accession>
<dbReference type="PANTHER" id="PTHR30028">
    <property type="entry name" value="UPF0014 INNER MEMBRANE PROTEIN YBBM-RELATED"/>
    <property type="match status" value="1"/>
</dbReference>
<evidence type="ECO:0000256" key="2">
    <source>
        <dbReference type="ARBA" id="ARBA00005268"/>
    </source>
</evidence>
<feature type="transmembrane region" description="Helical" evidence="6">
    <location>
        <begin position="6"/>
        <end position="23"/>
    </location>
</feature>
<evidence type="ECO:0000313" key="7">
    <source>
        <dbReference type="EMBL" id="MBB6099914.1"/>
    </source>
</evidence>
<name>A0A841I4E5_9DEIO</name>
<proteinExistence type="inferred from homology"/>
<dbReference type="RefSeq" id="WP_183988655.1">
    <property type="nucleotide sequence ID" value="NZ_JACHHG010000017.1"/>
</dbReference>
<feature type="transmembrane region" description="Helical" evidence="6">
    <location>
        <begin position="127"/>
        <end position="149"/>
    </location>
</feature>
<keyword evidence="8" id="KW-1185">Reference proteome</keyword>
<dbReference type="Proteomes" id="UP000569951">
    <property type="component" value="Unassembled WGS sequence"/>
</dbReference>
<gene>
    <name evidence="7" type="ORF">HNR42_003374</name>
</gene>
<dbReference type="AlphaFoldDB" id="A0A841I4E5"/>
<dbReference type="InterPro" id="IPR005226">
    <property type="entry name" value="UPF0014_fam"/>
</dbReference>
<organism evidence="7 8">
    <name type="scientific">Deinobacterium chartae</name>
    <dbReference type="NCBI Taxonomy" id="521158"/>
    <lineage>
        <taxon>Bacteria</taxon>
        <taxon>Thermotogati</taxon>
        <taxon>Deinococcota</taxon>
        <taxon>Deinococci</taxon>
        <taxon>Deinococcales</taxon>
        <taxon>Deinococcaceae</taxon>
        <taxon>Deinobacterium</taxon>
    </lineage>
</organism>
<dbReference type="Pfam" id="PF03649">
    <property type="entry name" value="UPF0014"/>
    <property type="match status" value="1"/>
</dbReference>
<protein>
    <submittedName>
        <fullName evidence="7">Putative ABC transport system permease protein</fullName>
    </submittedName>
</protein>
<feature type="transmembrane region" description="Helical" evidence="6">
    <location>
        <begin position="35"/>
        <end position="57"/>
    </location>
</feature>
<keyword evidence="5 6" id="KW-0472">Membrane</keyword>
<feature type="transmembrane region" description="Helical" evidence="6">
    <location>
        <begin position="93"/>
        <end position="115"/>
    </location>
</feature>
<reference evidence="7 8" key="1">
    <citation type="submission" date="2020-08" db="EMBL/GenBank/DDBJ databases">
        <title>Genomic Encyclopedia of Type Strains, Phase IV (KMG-IV): sequencing the most valuable type-strain genomes for metagenomic binning, comparative biology and taxonomic classification.</title>
        <authorList>
            <person name="Goeker M."/>
        </authorList>
    </citation>
    <scope>NUCLEOTIDE SEQUENCE [LARGE SCALE GENOMIC DNA]</scope>
    <source>
        <strain evidence="7 8">DSM 21458</strain>
    </source>
</reference>
<dbReference type="PANTHER" id="PTHR30028:SF0">
    <property type="entry name" value="PROTEIN ALUMINUM SENSITIVE 3"/>
    <property type="match status" value="1"/>
</dbReference>
<sequence length="266" mass="28543">MSAEISLPQVLLAALLMLVTAALSWRMRLGLGRQIVVAGTRMTVQLLLVGLILGWVFALRHPMPVVGIGLIMTLLAAQAAVGRSRRRYARVYLDSFVAVFGSSFVLTGLVLAGILQVRPWFDPQYAVPILGMVLGNTLTGVSLALERFLSEIIGQRDRIEALLALGATRWEAAQGAVASAVRTGMIPTLNSMAVMGIVSLPGMMTGQILAGADPGTAVRYQIVIMFVLAASSAIGSLLVTLLAYRALFDAHSRLRSERLTERHAQH</sequence>
<dbReference type="GO" id="GO:0005886">
    <property type="term" value="C:plasma membrane"/>
    <property type="evidence" value="ECO:0007669"/>
    <property type="project" value="TreeGrafter"/>
</dbReference>
<keyword evidence="4 6" id="KW-1133">Transmembrane helix</keyword>
<dbReference type="EMBL" id="JACHHG010000017">
    <property type="protein sequence ID" value="MBB6099914.1"/>
    <property type="molecule type" value="Genomic_DNA"/>
</dbReference>
<evidence type="ECO:0000256" key="6">
    <source>
        <dbReference type="SAM" id="Phobius"/>
    </source>
</evidence>
<comment type="subcellular location">
    <subcellularLocation>
        <location evidence="1">Membrane</location>
        <topology evidence="1">Multi-pass membrane protein</topology>
    </subcellularLocation>
</comment>
<evidence type="ECO:0000256" key="5">
    <source>
        <dbReference type="ARBA" id="ARBA00023136"/>
    </source>
</evidence>
<comment type="similarity">
    <text evidence="2">Belongs to the UPF0014 family.</text>
</comment>
<evidence type="ECO:0000256" key="1">
    <source>
        <dbReference type="ARBA" id="ARBA00004141"/>
    </source>
</evidence>
<feature type="transmembrane region" description="Helical" evidence="6">
    <location>
        <begin position="222"/>
        <end position="248"/>
    </location>
</feature>
<feature type="transmembrane region" description="Helical" evidence="6">
    <location>
        <begin position="192"/>
        <end position="210"/>
    </location>
</feature>
<comment type="caution">
    <text evidence="7">The sequence shown here is derived from an EMBL/GenBank/DDBJ whole genome shotgun (WGS) entry which is preliminary data.</text>
</comment>
<evidence type="ECO:0000256" key="3">
    <source>
        <dbReference type="ARBA" id="ARBA00022692"/>
    </source>
</evidence>